<feature type="signal peptide" evidence="1">
    <location>
        <begin position="1"/>
        <end position="33"/>
    </location>
</feature>
<protein>
    <submittedName>
        <fullName evidence="2">Uncharacterized protein</fullName>
    </submittedName>
</protein>
<reference evidence="2 3" key="1">
    <citation type="submission" date="2011-04" db="EMBL/GenBank/DDBJ databases">
        <title>The Genome Sequence of Dysgonomonas mossii DSM 22836.</title>
        <authorList>
            <consortium name="The Broad Institute Genome Sequencing Platform"/>
            <person name="Earl A."/>
            <person name="Ward D."/>
            <person name="Feldgarden M."/>
            <person name="Gevers D."/>
            <person name="Pudlo N."/>
            <person name="Martens E."/>
            <person name="Allen-Vercoe E."/>
            <person name="Young S.K."/>
            <person name="Zeng Q."/>
            <person name="Gargeya S."/>
            <person name="Fitzgerald M."/>
            <person name="Haas B."/>
            <person name="Abouelleil A."/>
            <person name="Alvarado L."/>
            <person name="Arachchi H.M."/>
            <person name="Berlin A."/>
            <person name="Brown A."/>
            <person name="Chapman S.B."/>
            <person name="Chen Z."/>
            <person name="Dunbar C."/>
            <person name="Freedman E."/>
            <person name="Gearin G."/>
            <person name="Gellesch M."/>
            <person name="Goldberg J."/>
            <person name="Griggs A."/>
            <person name="Gujja S."/>
            <person name="Heiman D."/>
            <person name="Howarth C."/>
            <person name="Larson L."/>
            <person name="Lui A."/>
            <person name="MacDonald P.J.P."/>
            <person name="Mehta T."/>
            <person name="Montmayeur A."/>
            <person name="Murphy C."/>
            <person name="Neiman D."/>
            <person name="Pearson M."/>
            <person name="Priest M."/>
            <person name="Roberts A."/>
            <person name="Saif S."/>
            <person name="Shea T."/>
            <person name="Shenoy N."/>
            <person name="Sisk P."/>
            <person name="Stolte C."/>
            <person name="Sykes S."/>
            <person name="Yandava C."/>
            <person name="Wortman J."/>
            <person name="Nusbaum C."/>
            <person name="Birren B."/>
        </authorList>
    </citation>
    <scope>NUCLEOTIDE SEQUENCE [LARGE SCALE GENOMIC DNA]</scope>
    <source>
        <strain evidence="2 3">DSM 22836</strain>
    </source>
</reference>
<dbReference type="AlphaFoldDB" id="F8X2S6"/>
<evidence type="ECO:0000313" key="2">
    <source>
        <dbReference type="EMBL" id="EGK05616.1"/>
    </source>
</evidence>
<proteinExistence type="predicted"/>
<organism evidence="2 3">
    <name type="scientific">Dysgonomonas mossii DSM 22836</name>
    <dbReference type="NCBI Taxonomy" id="742767"/>
    <lineage>
        <taxon>Bacteria</taxon>
        <taxon>Pseudomonadati</taxon>
        <taxon>Bacteroidota</taxon>
        <taxon>Bacteroidia</taxon>
        <taxon>Bacteroidales</taxon>
        <taxon>Dysgonomonadaceae</taxon>
        <taxon>Dysgonomonas</taxon>
    </lineage>
</organism>
<evidence type="ECO:0000256" key="1">
    <source>
        <dbReference type="SAM" id="SignalP"/>
    </source>
</evidence>
<dbReference type="STRING" id="742767.HMPREF9456_02418"/>
<dbReference type="HOGENOM" id="CLU_454703_0_0_10"/>
<dbReference type="RefSeq" id="WP_006843784.1">
    <property type="nucleotide sequence ID" value="NZ_AQWJ01000006.1"/>
</dbReference>
<comment type="caution">
    <text evidence="2">The sequence shown here is derived from an EMBL/GenBank/DDBJ whole genome shotgun (WGS) entry which is preliminary data.</text>
</comment>
<dbReference type="Proteomes" id="UP000006420">
    <property type="component" value="Unassembled WGS sequence"/>
</dbReference>
<keyword evidence="3" id="KW-1185">Reference proteome</keyword>
<accession>F8X2S6</accession>
<evidence type="ECO:0000313" key="3">
    <source>
        <dbReference type="Proteomes" id="UP000006420"/>
    </source>
</evidence>
<sequence>MKQTNMRQLPKPMFLTTLLLLVSFLCTSLTMNAQVTIGSGEPSVDGALLQLKDKENIVDGTANAFKGLALPRVNLSLKNQLFPMFLKDSSNPASGPSDDYVANKASIDQMHTGLIVYNLVEDDDKELCLGLNQWDGAKWNCFESKLGNAVVEIGNCDSLTFEGIYQNEVSLNASNYMTIPLHVTKAGAYNITAMPDPSNGYYFTTSGVFLATGYYFLSIPGAGTPTNHTVGTPGDLIKITVNGKQLTTCDPLRINVKDSSKKPLYTMDCSSVKVKGVYKVDQALDPNTNYIELKLNVDAAAIGATYLIETNTVDGISFKDQGLLTSTSMTIQLKGTGIPTSVNNKYMTLTSNSQKSVTTCNATVVVVIPKKKMLVLGNVDLYGWVPGTPGRGSYEVLTSPNNFGQNENSIVKTEGFDIIYPAINGIPNLTQTSYIMDQLTNKKVDICYIGQDIYAGGASGDQILFRQALIDYVNQKGVLVLFWEANPSSNGGAQTLFRQLFSNPNITQSAVSTGAGAIYKTTAINDDVLNGPFGDVRNKYWGEDASWAMSIANLPSGEIDVYSWGDDQTTTSDGAYLANVTGFKHKSLNLVYFGDGGFCSSVYSATSGNTQTGNTLCPFNWDPTNMFPTPKPNYGKTTPFFSVYNSTIWANTLAWALKQAQFNGINTP</sequence>
<keyword evidence="1" id="KW-0732">Signal</keyword>
<dbReference type="EMBL" id="ADLW01000013">
    <property type="protein sequence ID" value="EGK05616.1"/>
    <property type="molecule type" value="Genomic_DNA"/>
</dbReference>
<name>F8X2S6_9BACT</name>
<gene>
    <name evidence="2" type="ORF">HMPREF9456_02418</name>
</gene>
<dbReference type="eggNOG" id="ENOG502Z7Z7">
    <property type="taxonomic scope" value="Bacteria"/>
</dbReference>
<feature type="chain" id="PRO_5003386017" evidence="1">
    <location>
        <begin position="34"/>
        <end position="668"/>
    </location>
</feature>
<dbReference type="GeneID" id="78083042"/>